<protein>
    <recommendedName>
        <fullName evidence="4">Mn2+ and Fe2+ transporters of the NRAMP family</fullName>
    </recommendedName>
</protein>
<keyword evidence="1" id="KW-0472">Membrane</keyword>
<feature type="transmembrane region" description="Helical" evidence="1">
    <location>
        <begin position="268"/>
        <end position="292"/>
    </location>
</feature>
<evidence type="ECO:0000256" key="1">
    <source>
        <dbReference type="SAM" id="Phobius"/>
    </source>
</evidence>
<feature type="transmembrane region" description="Helical" evidence="1">
    <location>
        <begin position="88"/>
        <end position="106"/>
    </location>
</feature>
<evidence type="ECO:0000313" key="2">
    <source>
        <dbReference type="EMBL" id="UXX78137.1"/>
    </source>
</evidence>
<sequence>MLLFIPKWTQSDLWKATLTPLASIIGSGFLILGPLLQNEFGTYAVWGMVFLCVAAYLIGTVVRFNIAYVEPELNSDACPRGLQLTEKLADISLVLAYVVSITYYLNLFGAFFIKAFGYENSFEQKVVSTTVISFIGIFGLLKGLDFLEKLEKVSVSIKLAIIGGLLFGLMVFNGKAIVAHEWELNEPHVSFSWNSFAVLVGLIITVQGFETSRFLGEKYDQQTRIKSMKRAQWISSVIYLLYIGLSLINYVGPTEGGSSETAIIDQSLVIATILPALLIVAALAAQFSAAVADTNGGSGLAVEVTNGVVKSKWGVFIICALGVGLTWLFDIFEIISLASKAFAVFYGIQCLSAIQLAISKQLWFKSALFALVFVMCMLVIFVGVPAE</sequence>
<proteinExistence type="predicted"/>
<feature type="transmembrane region" description="Helical" evidence="1">
    <location>
        <begin position="191"/>
        <end position="209"/>
    </location>
</feature>
<feature type="transmembrane region" description="Helical" evidence="1">
    <location>
        <begin position="341"/>
        <end position="359"/>
    </location>
</feature>
<dbReference type="Gene3D" id="1.20.1740.10">
    <property type="entry name" value="Amino acid/polyamine transporter I"/>
    <property type="match status" value="1"/>
</dbReference>
<feature type="transmembrane region" description="Helical" evidence="1">
    <location>
        <begin position="126"/>
        <end position="147"/>
    </location>
</feature>
<feature type="transmembrane region" description="Helical" evidence="1">
    <location>
        <begin position="159"/>
        <end position="179"/>
    </location>
</feature>
<dbReference type="RefSeq" id="WP_263049883.1">
    <property type="nucleotide sequence ID" value="NZ_CP106735.1"/>
</dbReference>
<feature type="transmembrane region" description="Helical" evidence="1">
    <location>
        <begin position="44"/>
        <end position="68"/>
    </location>
</feature>
<name>A0ABY6CW47_9BACT</name>
<dbReference type="Proteomes" id="UP001062165">
    <property type="component" value="Chromosome"/>
</dbReference>
<reference evidence="2" key="1">
    <citation type="submission" date="2022-10" db="EMBL/GenBank/DDBJ databases">
        <title>Comparative genomics and taxonomic characterization of three novel marine species of genus Reichenbachiella exhibiting antioxidant and polysaccharide degradation activities.</title>
        <authorList>
            <person name="Muhammad N."/>
            <person name="Lee Y.-J."/>
            <person name="Ko J."/>
            <person name="Kim S.-G."/>
        </authorList>
    </citation>
    <scope>NUCLEOTIDE SEQUENCE</scope>
    <source>
        <strain evidence="2">Wsw4-B4</strain>
    </source>
</reference>
<dbReference type="EMBL" id="CP106735">
    <property type="protein sequence ID" value="UXX78137.1"/>
    <property type="molecule type" value="Genomic_DNA"/>
</dbReference>
<keyword evidence="1" id="KW-1133">Transmembrane helix</keyword>
<gene>
    <name evidence="2" type="ORF">N7E81_12285</name>
</gene>
<evidence type="ECO:0008006" key="4">
    <source>
        <dbReference type="Google" id="ProtNLM"/>
    </source>
</evidence>
<evidence type="ECO:0000313" key="3">
    <source>
        <dbReference type="Proteomes" id="UP001062165"/>
    </source>
</evidence>
<organism evidence="2 3">
    <name type="scientific">Reichenbachiella carrageenanivorans</name>
    <dbReference type="NCBI Taxonomy" id="2979869"/>
    <lineage>
        <taxon>Bacteria</taxon>
        <taxon>Pseudomonadati</taxon>
        <taxon>Bacteroidota</taxon>
        <taxon>Cytophagia</taxon>
        <taxon>Cytophagales</taxon>
        <taxon>Reichenbachiellaceae</taxon>
        <taxon>Reichenbachiella</taxon>
    </lineage>
</organism>
<keyword evidence="1" id="KW-0812">Transmembrane</keyword>
<feature type="transmembrane region" description="Helical" evidence="1">
    <location>
        <begin position="366"/>
        <end position="386"/>
    </location>
</feature>
<feature type="transmembrane region" description="Helical" evidence="1">
    <location>
        <begin position="313"/>
        <end position="335"/>
    </location>
</feature>
<keyword evidence="3" id="KW-1185">Reference proteome</keyword>
<accession>A0ABY6CW47</accession>
<feature type="transmembrane region" description="Helical" evidence="1">
    <location>
        <begin position="230"/>
        <end position="248"/>
    </location>
</feature>
<feature type="transmembrane region" description="Helical" evidence="1">
    <location>
        <begin position="12"/>
        <end position="32"/>
    </location>
</feature>